<protein>
    <submittedName>
        <fullName evidence="3">DUF1731 domain-containing protein</fullName>
    </submittedName>
</protein>
<accession>A0ABW9GEV3</accession>
<evidence type="ECO:0000259" key="1">
    <source>
        <dbReference type="Pfam" id="PF01370"/>
    </source>
</evidence>
<gene>
    <name evidence="3" type="ORF">P5G46_05180</name>
</gene>
<dbReference type="Pfam" id="PF08338">
    <property type="entry name" value="DUF1731"/>
    <property type="match status" value="1"/>
</dbReference>
<dbReference type="InterPro" id="IPR013549">
    <property type="entry name" value="DUF1731"/>
</dbReference>
<feature type="domain" description="NAD-dependent epimerase/dehydratase" evidence="1">
    <location>
        <begin position="13"/>
        <end position="129"/>
    </location>
</feature>
<dbReference type="Gene3D" id="3.40.50.720">
    <property type="entry name" value="NAD(P)-binding Rossmann-like Domain"/>
    <property type="match status" value="1"/>
</dbReference>
<dbReference type="PANTHER" id="PTHR11092">
    <property type="entry name" value="SUGAR NUCLEOTIDE EPIMERASE RELATED"/>
    <property type="match status" value="1"/>
</dbReference>
<comment type="caution">
    <text evidence="3">The sequence shown here is derived from an EMBL/GenBank/DDBJ whole genome shotgun (WGS) entry which is preliminary data.</text>
</comment>
<dbReference type="Proteomes" id="UP001630303">
    <property type="component" value="Unassembled WGS sequence"/>
</dbReference>
<dbReference type="InterPro" id="IPR036291">
    <property type="entry name" value="NAD(P)-bd_dom_sf"/>
</dbReference>
<organism evidence="3 4">
    <name type="scientific">Microbacterium mcarthurae</name>
    <dbReference type="NCBI Taxonomy" id="3035918"/>
    <lineage>
        <taxon>Bacteria</taxon>
        <taxon>Bacillati</taxon>
        <taxon>Actinomycetota</taxon>
        <taxon>Actinomycetes</taxon>
        <taxon>Micrococcales</taxon>
        <taxon>Microbacteriaceae</taxon>
        <taxon>Microbacterium</taxon>
    </lineage>
</organism>
<evidence type="ECO:0000313" key="4">
    <source>
        <dbReference type="Proteomes" id="UP001630303"/>
    </source>
</evidence>
<dbReference type="EMBL" id="JAROCE010000001">
    <property type="protein sequence ID" value="MFM2719889.1"/>
    <property type="molecule type" value="Genomic_DNA"/>
</dbReference>
<dbReference type="Pfam" id="PF01370">
    <property type="entry name" value="Epimerase"/>
    <property type="match status" value="1"/>
</dbReference>
<dbReference type="RefSeq" id="WP_375095912.1">
    <property type="nucleotide sequence ID" value="NZ_JAROCE010000001.1"/>
</dbReference>
<evidence type="ECO:0000313" key="3">
    <source>
        <dbReference type="EMBL" id="MFM2719889.1"/>
    </source>
</evidence>
<dbReference type="SUPFAM" id="SSF51735">
    <property type="entry name" value="NAD(P)-binding Rossmann-fold domains"/>
    <property type="match status" value="1"/>
</dbReference>
<reference evidence="3 4" key="1">
    <citation type="submission" date="2023-03" db="EMBL/GenBank/DDBJ databases">
        <title>MT1 and MT2 Draft Genomes of Novel Species.</title>
        <authorList>
            <person name="Venkateswaran K."/>
        </authorList>
    </citation>
    <scope>NUCLEOTIDE SEQUENCE [LARGE SCALE GENOMIC DNA]</scope>
    <source>
        <strain evidence="3 4">IF8SW-P5</strain>
    </source>
</reference>
<evidence type="ECO:0000259" key="2">
    <source>
        <dbReference type="Pfam" id="PF08338"/>
    </source>
</evidence>
<dbReference type="InterPro" id="IPR001509">
    <property type="entry name" value="Epimerase_deHydtase"/>
</dbReference>
<dbReference type="PANTHER" id="PTHR11092:SF0">
    <property type="entry name" value="EPIMERASE FAMILY PROTEIN SDR39U1"/>
    <property type="match status" value="1"/>
</dbReference>
<proteinExistence type="predicted"/>
<keyword evidence="4" id="KW-1185">Reference proteome</keyword>
<feature type="domain" description="DUF1731" evidence="2">
    <location>
        <begin position="289"/>
        <end position="326"/>
    </location>
</feature>
<name>A0ABW9GEV3_9MICO</name>
<sequence>MTPESRAFAPRRVVIAGASGFVGQALTAAFRADGDEVATVGRAGTVTWDDPAGIARLVDGADVLINLAGRIVSCRYTDDNRDEILRSRVDTTRALHRAVRDAEHPPRVWMNASTATIYRHEIERGNDETTGVIGEGFSVDVATSWERAFFADDLPATRRVALRMAIVLGDGPATRLLFALGRLGLGGPQIDSWWFPHRRYRGIGAHPTGAVMSSWHRTRGRQRFSWIHIDDVVASVRFLRDRKDLAGPVNLAAPGVTDNRTLMREVRRVAGAPFGLPAFRWMLDPAMAVLGNEPELVLKSRWATPAVLTAAGFQFAYDELGPALDAVASVRRPRARDLFAA</sequence>